<evidence type="ECO:0000313" key="9">
    <source>
        <dbReference type="EMBL" id="CAF4421345.1"/>
    </source>
</evidence>
<dbReference type="Proteomes" id="UP000663866">
    <property type="component" value="Unassembled WGS sequence"/>
</dbReference>
<evidence type="ECO:0000256" key="3">
    <source>
        <dbReference type="ARBA" id="ARBA00022827"/>
    </source>
</evidence>
<comment type="cofactor">
    <cofactor evidence="1 5">
        <name>FAD</name>
        <dbReference type="ChEBI" id="CHEBI:57692"/>
    </cofactor>
</comment>
<dbReference type="PANTHER" id="PTHR19370:SF185">
    <property type="entry name" value="NADH-CYTOCHROME B5 REDUCTASE"/>
    <property type="match status" value="1"/>
</dbReference>
<organism evidence="8 10">
    <name type="scientific">Rotaria magnacalcarata</name>
    <dbReference type="NCBI Taxonomy" id="392030"/>
    <lineage>
        <taxon>Eukaryota</taxon>
        <taxon>Metazoa</taxon>
        <taxon>Spiralia</taxon>
        <taxon>Gnathifera</taxon>
        <taxon>Rotifera</taxon>
        <taxon>Eurotatoria</taxon>
        <taxon>Bdelloidea</taxon>
        <taxon>Philodinida</taxon>
        <taxon>Philodinidae</taxon>
        <taxon>Rotaria</taxon>
    </lineage>
</organism>
<feature type="domain" description="Oxidoreductase FAD/NAD(P)-binding" evidence="6">
    <location>
        <begin position="89"/>
        <end position="143"/>
    </location>
</feature>
<evidence type="ECO:0008006" key="12">
    <source>
        <dbReference type="Google" id="ProtNLM"/>
    </source>
</evidence>
<evidence type="ECO:0000256" key="4">
    <source>
        <dbReference type="ARBA" id="ARBA00023002"/>
    </source>
</evidence>
<feature type="binding site" evidence="5">
    <location>
        <position position="47"/>
    </location>
    <ligand>
        <name>FAD</name>
        <dbReference type="ChEBI" id="CHEBI:57692"/>
    </ligand>
</feature>
<dbReference type="CDD" id="cd06183">
    <property type="entry name" value="cyt_b5_reduct_like"/>
    <property type="match status" value="1"/>
</dbReference>
<evidence type="ECO:0000256" key="1">
    <source>
        <dbReference type="ARBA" id="ARBA00001974"/>
    </source>
</evidence>
<dbReference type="InterPro" id="IPR017938">
    <property type="entry name" value="Riboflavin_synthase-like_b-brl"/>
</dbReference>
<evidence type="ECO:0000313" key="8">
    <source>
        <dbReference type="EMBL" id="CAF4339884.1"/>
    </source>
</evidence>
<keyword evidence="11" id="KW-1185">Reference proteome</keyword>
<proteinExistence type="predicted"/>
<dbReference type="InterPro" id="IPR039261">
    <property type="entry name" value="FNR_nucleotide-bd"/>
</dbReference>
<dbReference type="AlphaFoldDB" id="A0A820KCU7"/>
<evidence type="ECO:0000259" key="6">
    <source>
        <dbReference type="Pfam" id="PF00175"/>
    </source>
</evidence>
<dbReference type="GO" id="GO:0071949">
    <property type="term" value="F:FAD binding"/>
    <property type="evidence" value="ECO:0007669"/>
    <property type="project" value="TreeGrafter"/>
</dbReference>
<evidence type="ECO:0000256" key="2">
    <source>
        <dbReference type="ARBA" id="ARBA00022630"/>
    </source>
</evidence>
<feature type="binding site" evidence="5">
    <location>
        <position position="97"/>
    </location>
    <ligand>
        <name>FAD</name>
        <dbReference type="ChEBI" id="CHEBI:57692"/>
    </ligand>
</feature>
<dbReference type="EMBL" id="CAJOBF010014495">
    <property type="protein sequence ID" value="CAF4339884.1"/>
    <property type="molecule type" value="Genomic_DNA"/>
</dbReference>
<feature type="binding site" evidence="5">
    <location>
        <position position="23"/>
    </location>
    <ligand>
        <name>FAD</name>
        <dbReference type="ChEBI" id="CHEBI:57692"/>
    </ligand>
</feature>
<accession>A0A820KCU7</accession>
<dbReference type="PRINTS" id="PR00406">
    <property type="entry name" value="CYTB5RDTASE"/>
</dbReference>
<dbReference type="GO" id="GO:0005739">
    <property type="term" value="C:mitochondrion"/>
    <property type="evidence" value="ECO:0007669"/>
    <property type="project" value="TreeGrafter"/>
</dbReference>
<dbReference type="Gene3D" id="3.40.50.80">
    <property type="entry name" value="Nucleotide-binding domain of ferredoxin-NADP reductase (FNR) module"/>
    <property type="match status" value="1"/>
</dbReference>
<dbReference type="EMBL" id="CAJOBG010042713">
    <property type="protein sequence ID" value="CAF4421345.1"/>
    <property type="molecule type" value="Genomic_DNA"/>
</dbReference>
<dbReference type="InterPro" id="IPR001433">
    <property type="entry name" value="OxRdtase_FAD/NAD-bd"/>
</dbReference>
<dbReference type="SUPFAM" id="SSF63380">
    <property type="entry name" value="Riboflavin synthase domain-like"/>
    <property type="match status" value="1"/>
</dbReference>
<dbReference type="Gene3D" id="2.40.30.10">
    <property type="entry name" value="Translation factors"/>
    <property type="match status" value="1"/>
</dbReference>
<dbReference type="GO" id="GO:0016491">
    <property type="term" value="F:oxidoreductase activity"/>
    <property type="evidence" value="ECO:0007669"/>
    <property type="project" value="UniProtKB-KW"/>
</dbReference>
<feature type="non-terminal residue" evidence="8">
    <location>
        <position position="1"/>
    </location>
</feature>
<feature type="binding site" evidence="5">
    <location>
        <position position="24"/>
    </location>
    <ligand>
        <name>FAD</name>
        <dbReference type="ChEBI" id="CHEBI:57692"/>
    </ligand>
</feature>
<name>A0A820KCU7_9BILA</name>
<dbReference type="SUPFAM" id="SSF52343">
    <property type="entry name" value="Ferredoxin reductase-like, C-terminal NADP-linked domain"/>
    <property type="match status" value="1"/>
</dbReference>
<dbReference type="InterPro" id="IPR001834">
    <property type="entry name" value="CBR-like"/>
</dbReference>
<keyword evidence="4" id="KW-0560">Oxidoreductase</keyword>
<dbReference type="InterPro" id="IPR008333">
    <property type="entry name" value="Cbr1-like_FAD-bd_dom"/>
</dbReference>
<gene>
    <name evidence="9" type="ORF">OVN521_LOCUS36114</name>
    <name evidence="8" type="ORF">UXM345_LOCUS35455</name>
</gene>
<keyword evidence="2 5" id="KW-0285">Flavoprotein</keyword>
<evidence type="ECO:0000256" key="5">
    <source>
        <dbReference type="PIRSR" id="PIRSR601834-1"/>
    </source>
</evidence>
<protein>
    <recommendedName>
        <fullName evidence="12">Cytochrome-b5 reductase</fullName>
    </recommendedName>
</protein>
<evidence type="ECO:0000259" key="7">
    <source>
        <dbReference type="Pfam" id="PF00970"/>
    </source>
</evidence>
<comment type="caution">
    <text evidence="8">The sequence shown here is derived from an EMBL/GenBank/DDBJ whole genome shotgun (WGS) entry which is preliminary data.</text>
</comment>
<feature type="binding site" evidence="5">
    <location>
        <position position="54"/>
    </location>
    <ligand>
        <name>FAD</name>
        <dbReference type="ChEBI" id="CHEBI:57692"/>
    </ligand>
</feature>
<evidence type="ECO:0000313" key="11">
    <source>
        <dbReference type="Proteomes" id="UP000663866"/>
    </source>
</evidence>
<dbReference type="Pfam" id="PF00970">
    <property type="entry name" value="FAD_binding_6"/>
    <property type="match status" value="1"/>
</dbReference>
<dbReference type="Proteomes" id="UP000663842">
    <property type="component" value="Unassembled WGS sequence"/>
</dbReference>
<feature type="domain" description="Flavoprotein pyridine nucleotide cytochrome reductase-like FAD-binding" evidence="7">
    <location>
        <begin position="4"/>
        <end position="76"/>
    </location>
</feature>
<keyword evidence="3 5" id="KW-0274">FAD</keyword>
<feature type="binding site" evidence="5">
    <location>
        <position position="45"/>
    </location>
    <ligand>
        <name>FAD</name>
        <dbReference type="ChEBI" id="CHEBI:57692"/>
    </ligand>
</feature>
<sequence length="143" mass="16011">MFPPVGYHVRLRQANEGLIVVKPYTVVRSLNNEGNSSSESIVELLIKHYPDGGMTSILRKLLIGDTIEMSSYEGTFDVHRIDACETLILVAAGTGLTPMMRILNYAISQINIGKNINVFLLFFNKTAKDILCREKLDTTSKQY</sequence>
<reference evidence="8" key="1">
    <citation type="submission" date="2021-02" db="EMBL/GenBank/DDBJ databases">
        <authorList>
            <person name="Nowell W R."/>
        </authorList>
    </citation>
    <scope>NUCLEOTIDE SEQUENCE</scope>
</reference>
<feature type="non-terminal residue" evidence="8">
    <location>
        <position position="143"/>
    </location>
</feature>
<dbReference type="PANTHER" id="PTHR19370">
    <property type="entry name" value="NADH-CYTOCHROME B5 REDUCTASE"/>
    <property type="match status" value="1"/>
</dbReference>
<dbReference type="Pfam" id="PF00175">
    <property type="entry name" value="NAD_binding_1"/>
    <property type="match status" value="1"/>
</dbReference>
<evidence type="ECO:0000313" key="10">
    <source>
        <dbReference type="Proteomes" id="UP000663842"/>
    </source>
</evidence>